<dbReference type="GeneID" id="30308249"/>
<dbReference type="RefSeq" id="YP_009323128.1">
    <property type="nucleotide sequence ID" value="NC_031927.1"/>
</dbReference>
<evidence type="ECO:0000313" key="3">
    <source>
        <dbReference type="Proteomes" id="UP000203902"/>
    </source>
</evidence>
<dbReference type="EMBL" id="KU686213">
    <property type="protein sequence ID" value="AOV62382.1"/>
    <property type="molecule type" value="Genomic_DNA"/>
</dbReference>
<dbReference type="Proteomes" id="UP000203902">
    <property type="component" value="Segment"/>
</dbReference>
<evidence type="ECO:0000313" key="1">
    <source>
        <dbReference type="EMBL" id="AOV62119.1"/>
    </source>
</evidence>
<evidence type="ECO:0000313" key="4">
    <source>
        <dbReference type="Proteomes" id="UP000226384"/>
    </source>
</evidence>
<sequence length="148" mass="16896">MLDFEYALFTKEDPIKLLKDASSKLPIHKKFKIAPHIRRASAAVNKCKKFRDIVTSEDNVVCIDIGTTFASYFGRKVDKGIYLSIPKSAAKEYIEFLEASCKDTIRSDKYMESITKLLLYHSDYIDAFVKAFLSIRLAQGELDKLKSN</sequence>
<gene>
    <name evidence="1" type="ORF">C490910_195</name>
    <name evidence="2" type="ORF">S420910_194</name>
</gene>
<evidence type="ECO:0000313" key="2">
    <source>
        <dbReference type="EMBL" id="AOV62382.1"/>
    </source>
</evidence>
<keyword evidence="3" id="KW-1185">Reference proteome</keyword>
<protein>
    <submittedName>
        <fullName evidence="1">Uncharacterized protein</fullName>
    </submittedName>
</protein>
<organism evidence="1 3">
    <name type="scientific">Synechococcus phage S-CAM7</name>
    <dbReference type="NCBI Taxonomy" id="1883368"/>
    <lineage>
        <taxon>Viruses</taxon>
        <taxon>Duplodnaviria</taxon>
        <taxon>Heunggongvirae</taxon>
        <taxon>Uroviricota</taxon>
        <taxon>Caudoviricetes</taxon>
        <taxon>Pantevenvirales</taxon>
        <taxon>Kyanoviridae</taxon>
        <taxon>Mazuvirus</taxon>
        <taxon>Mazuvirus scam7</taxon>
    </lineage>
</organism>
<proteinExistence type="predicted"/>
<dbReference type="Proteomes" id="UP000226384">
    <property type="component" value="Segment"/>
</dbReference>
<name>A0A1D8KU06_9CAUD</name>
<accession>A0A1D8KU06</accession>
<dbReference type="KEGG" id="vg:30308249"/>
<reference evidence="3 4" key="1">
    <citation type="journal article" date="2016" name="Virology">
        <title>The genomic content and context of auxiliary metabolic genes in marine cyanomyoviruses.</title>
        <authorList>
            <person name="Crummett L.T."/>
            <person name="Puxty R.J."/>
            <person name="Weihe C."/>
            <person name="Marston M.F."/>
            <person name="Martiny J.B."/>
        </authorList>
    </citation>
    <scope>NUCLEOTIDE SEQUENCE [LARGE SCALE GENOMIC DNA]</scope>
    <source>
        <strain evidence="1">0910CC49</strain>
        <strain evidence="2">0910SB42</strain>
    </source>
</reference>
<dbReference type="EMBL" id="KU686212">
    <property type="protein sequence ID" value="AOV62119.1"/>
    <property type="molecule type" value="Genomic_DNA"/>
</dbReference>